<proteinExistence type="predicted"/>
<dbReference type="EMBL" id="CP046368">
    <property type="protein sequence ID" value="QIA68718.1"/>
    <property type="molecule type" value="Genomic_DNA"/>
</dbReference>
<gene>
    <name evidence="2" type="primary">raiA</name>
    <name evidence="2" type="ORF">GL298_03865</name>
</gene>
<reference evidence="2 3" key="1">
    <citation type="submission" date="2019-11" db="EMBL/GenBank/DDBJ databases">
        <title>Whole genome sequencing and comparative genomics analyses of five strains of Spiroplasma citri.</title>
        <authorList>
            <person name="Yokomi R."/>
            <person name="Chen J."/>
            <person name="Rattner R."/>
            <person name="Vidalakis G."/>
        </authorList>
    </citation>
    <scope>NUCLEOTIDE SEQUENCE [LARGE SCALE GENOMIC DNA]</scope>
    <source>
        <strain evidence="2 3">BR12</strain>
    </source>
</reference>
<feature type="region of interest" description="Disordered" evidence="1">
    <location>
        <begin position="99"/>
        <end position="130"/>
    </location>
</feature>
<accession>A0AAJ4EJ76</accession>
<organism evidence="2 3">
    <name type="scientific">Spiroplasma citri</name>
    <dbReference type="NCBI Taxonomy" id="2133"/>
    <lineage>
        <taxon>Bacteria</taxon>
        <taxon>Bacillati</taxon>
        <taxon>Mycoplasmatota</taxon>
        <taxon>Mollicutes</taxon>
        <taxon>Entomoplasmatales</taxon>
        <taxon>Spiroplasmataceae</taxon>
        <taxon>Spiroplasma</taxon>
    </lineage>
</organism>
<dbReference type="InterPro" id="IPR003489">
    <property type="entry name" value="RHF/RaiA"/>
</dbReference>
<dbReference type="NCBIfam" id="TIGR00741">
    <property type="entry name" value="yfiA"/>
    <property type="match status" value="1"/>
</dbReference>
<dbReference type="Pfam" id="PF02482">
    <property type="entry name" value="Ribosomal_S30AE"/>
    <property type="match status" value="1"/>
</dbReference>
<dbReference type="Gene3D" id="3.30.160.100">
    <property type="entry name" value="Ribosome hibernation promotion factor-like"/>
    <property type="match status" value="1"/>
</dbReference>
<evidence type="ECO:0000313" key="2">
    <source>
        <dbReference type="EMBL" id="QIA68718.1"/>
    </source>
</evidence>
<dbReference type="CDD" id="cd00552">
    <property type="entry name" value="RaiA"/>
    <property type="match status" value="1"/>
</dbReference>
<sequence>MRRIFMEYKIRSKNIIITDAMDQHLVDTFNKLLKYKQVNENDLVHVDIEFTKENNIVIHTAIDIRGRNNFLKAEVRNSDFYKAVDQSLYKVEEQLRKIKGKQEDRHNKNQSLGKFYSEVNDAEEENLDLE</sequence>
<dbReference type="AlphaFoldDB" id="A0AAJ4EJ76"/>
<name>A0AAJ4EJ76_SPICI</name>
<dbReference type="SUPFAM" id="SSF69754">
    <property type="entry name" value="Ribosome binding protein Y (YfiA homologue)"/>
    <property type="match status" value="1"/>
</dbReference>
<evidence type="ECO:0000313" key="3">
    <source>
        <dbReference type="Proteomes" id="UP000464735"/>
    </source>
</evidence>
<dbReference type="Proteomes" id="UP000464735">
    <property type="component" value="Chromosome"/>
</dbReference>
<dbReference type="InterPro" id="IPR036567">
    <property type="entry name" value="RHF-like"/>
</dbReference>
<protein>
    <submittedName>
        <fullName evidence="2">Ribosome-associated translation inhibitor RaiA</fullName>
    </submittedName>
</protein>
<evidence type="ECO:0000256" key="1">
    <source>
        <dbReference type="SAM" id="MobiDB-lite"/>
    </source>
</evidence>
<feature type="compositionally biased region" description="Acidic residues" evidence="1">
    <location>
        <begin position="120"/>
        <end position="130"/>
    </location>
</feature>